<evidence type="ECO:0000256" key="12">
    <source>
        <dbReference type="PIRSR" id="PIRSR602401-1"/>
    </source>
</evidence>
<evidence type="ECO:0000256" key="13">
    <source>
        <dbReference type="SAM" id="MobiDB-lite"/>
    </source>
</evidence>
<dbReference type="STRING" id="215243.A0A0D2DCU7"/>
<keyword evidence="8" id="KW-0503">Monooxygenase</keyword>
<evidence type="ECO:0000259" key="14">
    <source>
        <dbReference type="SMART" id="SM00906"/>
    </source>
</evidence>
<dbReference type="Proteomes" id="UP000053342">
    <property type="component" value="Unassembled WGS sequence"/>
</dbReference>
<dbReference type="GO" id="GO:0008270">
    <property type="term" value="F:zinc ion binding"/>
    <property type="evidence" value="ECO:0007669"/>
    <property type="project" value="InterPro"/>
</dbReference>
<dbReference type="EMBL" id="KN847338">
    <property type="protein sequence ID" value="KIW40300.1"/>
    <property type="molecule type" value="Genomic_DNA"/>
</dbReference>
<dbReference type="CDD" id="cd12148">
    <property type="entry name" value="fungal_TF_MHR"/>
    <property type="match status" value="1"/>
</dbReference>
<dbReference type="VEuPathDB" id="FungiDB:PV06_07508"/>
<keyword evidence="16" id="KW-1185">Reference proteome</keyword>
<evidence type="ECO:0000256" key="4">
    <source>
        <dbReference type="ARBA" id="ARBA00022723"/>
    </source>
</evidence>
<dbReference type="GO" id="GO:0020037">
    <property type="term" value="F:heme binding"/>
    <property type="evidence" value="ECO:0007669"/>
    <property type="project" value="InterPro"/>
</dbReference>
<dbReference type="Pfam" id="PF00067">
    <property type="entry name" value="p450"/>
    <property type="match status" value="1"/>
</dbReference>
<keyword evidence="9" id="KW-0238">DNA-binding</keyword>
<dbReference type="Gene3D" id="4.10.240.10">
    <property type="entry name" value="Zn(2)-C6 fungal-type DNA-binding domain"/>
    <property type="match status" value="1"/>
</dbReference>
<dbReference type="GO" id="GO:0005506">
    <property type="term" value="F:iron ion binding"/>
    <property type="evidence" value="ECO:0007669"/>
    <property type="project" value="InterPro"/>
</dbReference>
<evidence type="ECO:0000256" key="7">
    <source>
        <dbReference type="ARBA" id="ARBA00023015"/>
    </source>
</evidence>
<dbReference type="InterPro" id="IPR002401">
    <property type="entry name" value="Cyt_P450_E_grp-I"/>
</dbReference>
<dbReference type="InterPro" id="IPR036864">
    <property type="entry name" value="Zn2-C6_fun-type_DNA-bd_sf"/>
</dbReference>
<evidence type="ECO:0000256" key="10">
    <source>
        <dbReference type="ARBA" id="ARBA00023163"/>
    </source>
</evidence>
<feature type="binding site" description="axial binding residue" evidence="12">
    <location>
        <position position="462"/>
    </location>
    <ligand>
        <name>heme</name>
        <dbReference type="ChEBI" id="CHEBI:30413"/>
    </ligand>
    <ligandPart>
        <name>Fe</name>
        <dbReference type="ChEBI" id="CHEBI:18248"/>
    </ligandPart>
</feature>
<dbReference type="CDD" id="cd11062">
    <property type="entry name" value="CYP58-like"/>
    <property type="match status" value="1"/>
</dbReference>
<evidence type="ECO:0000313" key="15">
    <source>
        <dbReference type="EMBL" id="KIW40300.1"/>
    </source>
</evidence>
<sequence>MGPEDFTFGYATSWTGLVGYLVVAKVLYDVVLAIYRIWFHPLSKFPGSKLAVATYWHETFYDVFRGHQYIWKIKEMHDQYGPVIRTNPDDVHIHDPDFFDELYGLKLDKWAWWTRGFAVPTAGGMTVEHEVHRKRRGALNPFFSKASIVSNMPVIQEKLAVMCQRLDDIVKSGNRQVLDLEAIYLALTTDVLTQCSYGWTYDYIHNPEWAMTWKLVNTGGRASAAIVRSFPLIGAIVRSMPLSVAIKLVPPVGFMKSWMQRVGIQVQKIKSDPDMMRMIRTEKRRKDTIFAQILSSDLPESELSDQRLIDEGVLIATAGSETTAWAITITTYHIMKNPQVRKRMREELRQVEIPKGDTVAPWTSLEHLPYLTAVIKEGVRMAGGMLSRLPRICDKDIVYKEWVIPAGTPIAMTPHLVLIDEKVFPEPRKFIPERWLDQMDEGKTTSRLDKYIVAFGKGSRNCIGMHLAYAQLYMSLAAMVQRYDLEMFETDDSDATPTRDLFTAGVKLDSKGIRVLVHGRKKSKCDGQKPSCNFCSRLKQECVYGDGPLVCHHALPRAQISADEIGLATRVALLEAKLSLMNNNDHRAKRKTSPGVSSAASSPDSESSHSFRSKYSQLPPEPVLRSLLDTYFRSCQNQPYVYFREATFYRKLEQKEYPDYLLLAMIALSARFSDESFFDSQQLEAVNFYGRSAWNEIFDKAFADDNHLLDIHMVQATNLLAVVDFTAGRHRLGWVKIGLAVRFGQSLQLNAEPRPDLSLEEQDERRLTFWSVYLLDRLASCGVYRPSTIADSDCSTLLPSDNPEANQAMPGLRLLEEMHTIHEAGSMDPFAHTILMASALGRVERQALQQQGSTDRYPPWDSRSDFAAIYSLLLSFEGYSRVTDASVSDAIHAQYLDSYGMIDQQKAGHFIFAMMLYHMNQCILHHPYLFRKRLQSIEAPPPLSFVSEILRRSFWYAEQLISTVRSIQELGMTISSFYGYPMVVGGVICKLFSYHDDSTTSNMAKQLYHHTTEFLDSGRSLWGHYPKMVRRSPDLLSLPVFVSL</sequence>
<dbReference type="InterPro" id="IPR001138">
    <property type="entry name" value="Zn2Cys6_DnaBD"/>
</dbReference>
<dbReference type="Pfam" id="PF04082">
    <property type="entry name" value="Fungal_trans"/>
    <property type="match status" value="1"/>
</dbReference>
<evidence type="ECO:0000256" key="5">
    <source>
        <dbReference type="ARBA" id="ARBA00023002"/>
    </source>
</evidence>
<dbReference type="SMART" id="SM00906">
    <property type="entry name" value="Fungal_trans"/>
    <property type="match status" value="1"/>
</dbReference>
<comment type="similarity">
    <text evidence="2">Belongs to the cytochrome P450 family.</text>
</comment>
<dbReference type="PROSITE" id="PS00086">
    <property type="entry name" value="CYTOCHROME_P450"/>
    <property type="match status" value="1"/>
</dbReference>
<dbReference type="InterPro" id="IPR036396">
    <property type="entry name" value="Cyt_P450_sf"/>
</dbReference>
<dbReference type="GO" id="GO:0000981">
    <property type="term" value="F:DNA-binding transcription factor activity, RNA polymerase II-specific"/>
    <property type="evidence" value="ECO:0007669"/>
    <property type="project" value="InterPro"/>
</dbReference>
<comment type="cofactor">
    <cofactor evidence="1 12">
        <name>heme</name>
        <dbReference type="ChEBI" id="CHEBI:30413"/>
    </cofactor>
</comment>
<feature type="compositionally biased region" description="Low complexity" evidence="13">
    <location>
        <begin position="593"/>
        <end position="610"/>
    </location>
</feature>
<reference evidence="15 16" key="1">
    <citation type="submission" date="2015-01" db="EMBL/GenBank/DDBJ databases">
        <title>The Genome Sequence of Exophiala oligosperma CBS72588.</title>
        <authorList>
            <consortium name="The Broad Institute Genomics Platform"/>
            <person name="Cuomo C."/>
            <person name="de Hoog S."/>
            <person name="Gorbushina A."/>
            <person name="Stielow B."/>
            <person name="Teixiera M."/>
            <person name="Abouelleil A."/>
            <person name="Chapman S.B."/>
            <person name="Priest M."/>
            <person name="Young S.K."/>
            <person name="Wortman J."/>
            <person name="Nusbaum C."/>
            <person name="Birren B."/>
        </authorList>
    </citation>
    <scope>NUCLEOTIDE SEQUENCE [LARGE SCALE GENOMIC DNA]</scope>
    <source>
        <strain evidence="15 16">CBS 72588</strain>
    </source>
</reference>
<dbReference type="PRINTS" id="PR00385">
    <property type="entry name" value="P450"/>
</dbReference>
<name>A0A0D2DCU7_9EURO</name>
<dbReference type="Gene3D" id="1.10.630.10">
    <property type="entry name" value="Cytochrome P450"/>
    <property type="match status" value="1"/>
</dbReference>
<keyword evidence="3 12" id="KW-0349">Heme</keyword>
<accession>A0A0D2DCU7</accession>
<protein>
    <recommendedName>
        <fullName evidence="14">Xylanolytic transcriptional activator regulatory domain-containing protein</fullName>
    </recommendedName>
</protein>
<keyword evidence="6 12" id="KW-0408">Iron</keyword>
<dbReference type="InterPro" id="IPR050121">
    <property type="entry name" value="Cytochrome_P450_monoxygenase"/>
</dbReference>
<dbReference type="InterPro" id="IPR017972">
    <property type="entry name" value="Cyt_P450_CS"/>
</dbReference>
<dbReference type="HOGENOM" id="CLU_292048_0_0_1"/>
<proteinExistence type="inferred from homology"/>
<gene>
    <name evidence="15" type="ORF">PV06_07508</name>
</gene>
<keyword evidence="4 12" id="KW-0479">Metal-binding</keyword>
<feature type="region of interest" description="Disordered" evidence="13">
    <location>
        <begin position="584"/>
        <end position="617"/>
    </location>
</feature>
<feature type="domain" description="Xylanolytic transcriptional activator regulatory" evidence="14">
    <location>
        <begin position="733"/>
        <end position="805"/>
    </location>
</feature>
<dbReference type="SUPFAM" id="SSF57701">
    <property type="entry name" value="Zn2/Cys6 DNA-binding domain"/>
    <property type="match status" value="1"/>
</dbReference>
<dbReference type="PANTHER" id="PTHR24305:SF157">
    <property type="entry name" value="N-ACETYLTRYPTOPHAN 6-HYDROXYLASE IVOC-RELATED"/>
    <property type="match status" value="1"/>
</dbReference>
<dbReference type="SUPFAM" id="SSF48264">
    <property type="entry name" value="Cytochrome P450"/>
    <property type="match status" value="1"/>
</dbReference>
<evidence type="ECO:0000256" key="6">
    <source>
        <dbReference type="ARBA" id="ARBA00023004"/>
    </source>
</evidence>
<keyword evidence="5" id="KW-0560">Oxidoreductase</keyword>
<evidence type="ECO:0000256" key="8">
    <source>
        <dbReference type="ARBA" id="ARBA00023033"/>
    </source>
</evidence>
<evidence type="ECO:0000313" key="16">
    <source>
        <dbReference type="Proteomes" id="UP000053342"/>
    </source>
</evidence>
<keyword evidence="10" id="KW-0804">Transcription</keyword>
<evidence type="ECO:0000256" key="1">
    <source>
        <dbReference type="ARBA" id="ARBA00001971"/>
    </source>
</evidence>
<dbReference type="InterPro" id="IPR001128">
    <property type="entry name" value="Cyt_P450"/>
</dbReference>
<organism evidence="15 16">
    <name type="scientific">Exophiala oligosperma</name>
    <dbReference type="NCBI Taxonomy" id="215243"/>
    <lineage>
        <taxon>Eukaryota</taxon>
        <taxon>Fungi</taxon>
        <taxon>Dikarya</taxon>
        <taxon>Ascomycota</taxon>
        <taxon>Pezizomycotina</taxon>
        <taxon>Eurotiomycetes</taxon>
        <taxon>Chaetothyriomycetidae</taxon>
        <taxon>Chaetothyriales</taxon>
        <taxon>Herpotrichiellaceae</taxon>
        <taxon>Exophiala</taxon>
    </lineage>
</organism>
<evidence type="ECO:0000256" key="11">
    <source>
        <dbReference type="ARBA" id="ARBA00023242"/>
    </source>
</evidence>
<dbReference type="GeneID" id="27359582"/>
<evidence type="ECO:0000256" key="3">
    <source>
        <dbReference type="ARBA" id="ARBA00022617"/>
    </source>
</evidence>
<dbReference type="PANTHER" id="PTHR24305">
    <property type="entry name" value="CYTOCHROME P450"/>
    <property type="match status" value="1"/>
</dbReference>
<dbReference type="GO" id="GO:0003677">
    <property type="term" value="F:DNA binding"/>
    <property type="evidence" value="ECO:0007669"/>
    <property type="project" value="UniProtKB-KW"/>
</dbReference>
<dbReference type="GO" id="GO:0006351">
    <property type="term" value="P:DNA-templated transcription"/>
    <property type="evidence" value="ECO:0007669"/>
    <property type="project" value="InterPro"/>
</dbReference>
<dbReference type="OrthoDB" id="3945418at2759"/>
<dbReference type="InterPro" id="IPR007219">
    <property type="entry name" value="XnlR_reg_dom"/>
</dbReference>
<dbReference type="PRINTS" id="PR00463">
    <property type="entry name" value="EP450I"/>
</dbReference>
<dbReference type="GO" id="GO:0016705">
    <property type="term" value="F:oxidoreductase activity, acting on paired donors, with incorporation or reduction of molecular oxygen"/>
    <property type="evidence" value="ECO:0007669"/>
    <property type="project" value="InterPro"/>
</dbReference>
<dbReference type="GO" id="GO:0004497">
    <property type="term" value="F:monooxygenase activity"/>
    <property type="evidence" value="ECO:0007669"/>
    <property type="project" value="UniProtKB-KW"/>
</dbReference>
<dbReference type="CDD" id="cd00067">
    <property type="entry name" value="GAL4"/>
    <property type="match status" value="1"/>
</dbReference>
<keyword evidence="7" id="KW-0805">Transcription regulation</keyword>
<keyword evidence="11" id="KW-0539">Nucleus</keyword>
<dbReference type="RefSeq" id="XP_016260516.1">
    <property type="nucleotide sequence ID" value="XM_016408762.1"/>
</dbReference>
<dbReference type="AlphaFoldDB" id="A0A0D2DCU7"/>
<evidence type="ECO:0000256" key="9">
    <source>
        <dbReference type="ARBA" id="ARBA00023125"/>
    </source>
</evidence>
<evidence type="ECO:0000256" key="2">
    <source>
        <dbReference type="ARBA" id="ARBA00010617"/>
    </source>
</evidence>